<keyword evidence="3" id="KW-0413">Isomerase</keyword>
<feature type="domain" description="Xylose isomerase-like TIM barrel" evidence="2">
    <location>
        <begin position="62"/>
        <end position="234"/>
    </location>
</feature>
<name>A0A2A9ERV7_9MICO</name>
<dbReference type="SUPFAM" id="SSF51658">
    <property type="entry name" value="Xylose isomerase-like"/>
    <property type="match status" value="1"/>
</dbReference>
<evidence type="ECO:0000256" key="1">
    <source>
        <dbReference type="ARBA" id="ARBA00023277"/>
    </source>
</evidence>
<keyword evidence="4" id="KW-1185">Reference proteome</keyword>
<evidence type="ECO:0000313" key="4">
    <source>
        <dbReference type="Proteomes" id="UP000224130"/>
    </source>
</evidence>
<dbReference type="InterPro" id="IPR013022">
    <property type="entry name" value="Xyl_isomerase-like_TIM-brl"/>
</dbReference>
<gene>
    <name evidence="3" type="ORF">ATJ88_0250</name>
</gene>
<dbReference type="EMBL" id="PDJJ01000001">
    <property type="protein sequence ID" value="PFG41608.1"/>
    <property type="molecule type" value="Genomic_DNA"/>
</dbReference>
<dbReference type="Proteomes" id="UP000224130">
    <property type="component" value="Unassembled WGS sequence"/>
</dbReference>
<dbReference type="AlphaFoldDB" id="A0A2A9ERV7"/>
<accession>A0A2A9ERV7</accession>
<dbReference type="Gene3D" id="3.20.20.150">
    <property type="entry name" value="Divalent-metal-dependent TIM barrel enzymes"/>
    <property type="match status" value="1"/>
</dbReference>
<comment type="caution">
    <text evidence="3">The sequence shown here is derived from an EMBL/GenBank/DDBJ whole genome shotgun (WGS) entry which is preliminary data.</text>
</comment>
<dbReference type="GO" id="GO:0016853">
    <property type="term" value="F:isomerase activity"/>
    <property type="evidence" value="ECO:0007669"/>
    <property type="project" value="UniProtKB-KW"/>
</dbReference>
<dbReference type="OrthoDB" id="9785907at2"/>
<proteinExistence type="predicted"/>
<evidence type="ECO:0000259" key="2">
    <source>
        <dbReference type="Pfam" id="PF01261"/>
    </source>
</evidence>
<protein>
    <submittedName>
        <fullName evidence="3">Xylose isomerase-like TIM barrel protein</fullName>
    </submittedName>
</protein>
<dbReference type="RefSeq" id="WP_098462159.1">
    <property type="nucleotide sequence ID" value="NZ_PDJJ01000001.1"/>
</dbReference>
<reference evidence="3 4" key="1">
    <citation type="submission" date="2017-10" db="EMBL/GenBank/DDBJ databases">
        <title>Sequencing the genomes of 1000 actinobacteria strains.</title>
        <authorList>
            <person name="Klenk H.-P."/>
        </authorList>
    </citation>
    <scope>NUCLEOTIDE SEQUENCE [LARGE SCALE GENOMIC DNA]</scope>
    <source>
        <strain evidence="3 4">DSM 21863</strain>
    </source>
</reference>
<dbReference type="NCBIfam" id="NF035939">
    <property type="entry name" value="TIM_EboE"/>
    <property type="match status" value="1"/>
</dbReference>
<dbReference type="InterPro" id="IPR036237">
    <property type="entry name" value="Xyl_isomerase-like_sf"/>
</dbReference>
<sequence length="391" mass="41990">MRFRHPDGTLLHVSYGTNVHPAQDTDGLHDQLRRFAGPVRRRLDVDRLGLGLWLPARAVHELAADPGRADDLRAALDREGLEVVTVNAFPFGDFHAPVVKKAVYLPDWTDDARLDYTLDAARVLAALLPDDVDRGSISTLPLAWRDPWDAGRAAAARDRLDRLADGLAKVEADTGRSVRVAFEPEPGCVGETATGLAEHLAGVDAGRLGVCLDLCHLACEFEDPAAALAAVAGAGLDVVKTQVSAALHCPDPRDPAALAALEEFVEARFLHQTRVLRDGGVVRCDDLPDALGRTGAPGLPTDGPWRVHVHVPLHARPRAPPASTTDVLGDALDRLVGGPHPLVDHLETETYTWSVLPEDLRPVDDDGLVVGIAAELDWTRGQLVARGMEAL</sequence>
<keyword evidence="1" id="KW-0119">Carbohydrate metabolism</keyword>
<organism evidence="3 4">
    <name type="scientific">Isoptericola jiangsuensis</name>
    <dbReference type="NCBI Taxonomy" id="548579"/>
    <lineage>
        <taxon>Bacteria</taxon>
        <taxon>Bacillati</taxon>
        <taxon>Actinomycetota</taxon>
        <taxon>Actinomycetes</taxon>
        <taxon>Micrococcales</taxon>
        <taxon>Promicromonosporaceae</taxon>
        <taxon>Isoptericola</taxon>
    </lineage>
</organism>
<dbReference type="Pfam" id="PF01261">
    <property type="entry name" value="AP_endonuc_2"/>
    <property type="match status" value="1"/>
</dbReference>
<evidence type="ECO:0000313" key="3">
    <source>
        <dbReference type="EMBL" id="PFG41608.1"/>
    </source>
</evidence>